<accession>A0ABQ1WLY4</accession>
<protein>
    <recommendedName>
        <fullName evidence="3">DUF3592 domain-containing protein</fullName>
    </recommendedName>
</protein>
<comment type="caution">
    <text evidence="1">The sequence shown here is derived from an EMBL/GenBank/DDBJ whole genome shotgun (WGS) entry which is preliminary data.</text>
</comment>
<name>A0ABQ1WLY4_9BACT</name>
<dbReference type="EMBL" id="BMGS01000002">
    <property type="protein sequence ID" value="GGG36260.1"/>
    <property type="molecule type" value="Genomic_DNA"/>
</dbReference>
<evidence type="ECO:0000313" key="2">
    <source>
        <dbReference type="Proteomes" id="UP000601361"/>
    </source>
</evidence>
<dbReference type="Proteomes" id="UP000601361">
    <property type="component" value="Unassembled WGS sequence"/>
</dbReference>
<proteinExistence type="predicted"/>
<reference evidence="2" key="1">
    <citation type="journal article" date="2019" name="Int. J. Syst. Evol. Microbiol.">
        <title>The Global Catalogue of Microorganisms (GCM) 10K type strain sequencing project: providing services to taxonomists for standard genome sequencing and annotation.</title>
        <authorList>
            <consortium name="The Broad Institute Genomics Platform"/>
            <consortium name="The Broad Institute Genome Sequencing Center for Infectious Disease"/>
            <person name="Wu L."/>
            <person name="Ma J."/>
        </authorList>
    </citation>
    <scope>NUCLEOTIDE SEQUENCE [LARGE SCALE GENOMIC DNA]</scope>
    <source>
        <strain evidence="2">CGMCC 1.12990</strain>
    </source>
</reference>
<keyword evidence="2" id="KW-1185">Reference proteome</keyword>
<sequence>MQHIEKIKLLLVVFGLPVLLYLITKAYREYEAKEILRKPAFAVGVLTEIGRNTAVEYKVAGKTYSFKRRQPEDLLQGRIIGDTVFVIYCQTDPDNADLKKGFSRRFGN</sequence>
<evidence type="ECO:0008006" key="3">
    <source>
        <dbReference type="Google" id="ProtNLM"/>
    </source>
</evidence>
<gene>
    <name evidence="1" type="ORF">GCM10011378_10750</name>
</gene>
<evidence type="ECO:0000313" key="1">
    <source>
        <dbReference type="EMBL" id="GGG36260.1"/>
    </source>
</evidence>
<organism evidence="1 2">
    <name type="scientific">Hymenobacter glacieicola</name>
    <dbReference type="NCBI Taxonomy" id="1562124"/>
    <lineage>
        <taxon>Bacteria</taxon>
        <taxon>Pseudomonadati</taxon>
        <taxon>Bacteroidota</taxon>
        <taxon>Cytophagia</taxon>
        <taxon>Cytophagales</taxon>
        <taxon>Hymenobacteraceae</taxon>
        <taxon>Hymenobacter</taxon>
    </lineage>
</organism>